<accession>A0A0A8ZSA2</accession>
<reference evidence="1" key="1">
    <citation type="submission" date="2014-09" db="EMBL/GenBank/DDBJ databases">
        <authorList>
            <person name="Magalhaes I.L.F."/>
            <person name="Oliveira U."/>
            <person name="Santos F.R."/>
            <person name="Vidigal T.H.D.A."/>
            <person name="Brescovit A.D."/>
            <person name="Santos A.J."/>
        </authorList>
    </citation>
    <scope>NUCLEOTIDE SEQUENCE</scope>
    <source>
        <tissue evidence="1">Shoot tissue taken approximately 20 cm above the soil surface</tissue>
    </source>
</reference>
<name>A0A0A8ZSA2_ARUDO</name>
<protein>
    <submittedName>
        <fullName evidence="1">Uncharacterized protein</fullName>
    </submittedName>
</protein>
<evidence type="ECO:0000313" key="1">
    <source>
        <dbReference type="EMBL" id="JAD39615.1"/>
    </source>
</evidence>
<reference evidence="1" key="2">
    <citation type="journal article" date="2015" name="Data Brief">
        <title>Shoot transcriptome of the giant reed, Arundo donax.</title>
        <authorList>
            <person name="Barrero R.A."/>
            <person name="Guerrero F.D."/>
            <person name="Moolhuijzen P."/>
            <person name="Goolsby J.A."/>
            <person name="Tidwell J."/>
            <person name="Bellgard S.E."/>
            <person name="Bellgard M.I."/>
        </authorList>
    </citation>
    <scope>NUCLEOTIDE SEQUENCE</scope>
    <source>
        <tissue evidence="1">Shoot tissue taken approximately 20 cm above the soil surface</tissue>
    </source>
</reference>
<proteinExistence type="predicted"/>
<dbReference type="EMBL" id="GBRH01258280">
    <property type="protein sequence ID" value="JAD39615.1"/>
    <property type="molecule type" value="Transcribed_RNA"/>
</dbReference>
<sequence>MMCHLAPEYL</sequence>
<organism evidence="1">
    <name type="scientific">Arundo donax</name>
    <name type="common">Giant reed</name>
    <name type="synonym">Donax arundinaceus</name>
    <dbReference type="NCBI Taxonomy" id="35708"/>
    <lineage>
        <taxon>Eukaryota</taxon>
        <taxon>Viridiplantae</taxon>
        <taxon>Streptophyta</taxon>
        <taxon>Embryophyta</taxon>
        <taxon>Tracheophyta</taxon>
        <taxon>Spermatophyta</taxon>
        <taxon>Magnoliopsida</taxon>
        <taxon>Liliopsida</taxon>
        <taxon>Poales</taxon>
        <taxon>Poaceae</taxon>
        <taxon>PACMAD clade</taxon>
        <taxon>Arundinoideae</taxon>
        <taxon>Arundineae</taxon>
        <taxon>Arundo</taxon>
    </lineage>
</organism>